<dbReference type="Gene3D" id="3.30.470.20">
    <property type="entry name" value="ATP-grasp fold, B domain"/>
    <property type="match status" value="1"/>
</dbReference>
<keyword evidence="7" id="KW-1185">Reference proteome</keyword>
<dbReference type="InterPro" id="IPR004344">
    <property type="entry name" value="TTL/TTLL_fam"/>
</dbReference>
<evidence type="ECO:0000256" key="5">
    <source>
        <dbReference type="ARBA" id="ARBA00049274"/>
    </source>
</evidence>
<dbReference type="GO" id="GO:0036064">
    <property type="term" value="C:ciliary basal body"/>
    <property type="evidence" value="ECO:0007669"/>
    <property type="project" value="TreeGrafter"/>
</dbReference>
<gene>
    <name evidence="6" type="ORF">SteCoe_31329</name>
</gene>
<keyword evidence="1" id="KW-0436">Ligase</keyword>
<dbReference type="PANTHER" id="PTHR12241">
    <property type="entry name" value="TUBULIN POLYGLUTAMYLASE"/>
    <property type="match status" value="1"/>
</dbReference>
<keyword evidence="2" id="KW-0547">Nucleotide-binding</keyword>
<dbReference type="GO" id="GO:0070740">
    <property type="term" value="F:tubulin-glutamic acid ligase activity"/>
    <property type="evidence" value="ECO:0007669"/>
    <property type="project" value="TreeGrafter"/>
</dbReference>
<evidence type="ECO:0000313" key="6">
    <source>
        <dbReference type="EMBL" id="OMJ70649.1"/>
    </source>
</evidence>
<keyword evidence="3" id="KW-0067">ATP-binding</keyword>
<dbReference type="AlphaFoldDB" id="A0A1R2B1L9"/>
<dbReference type="Pfam" id="PF03133">
    <property type="entry name" value="TTL"/>
    <property type="match status" value="1"/>
</dbReference>
<evidence type="ECO:0000256" key="2">
    <source>
        <dbReference type="ARBA" id="ARBA00022741"/>
    </source>
</evidence>
<evidence type="ECO:0000256" key="4">
    <source>
        <dbReference type="ARBA" id="ARBA00041448"/>
    </source>
</evidence>
<comment type="caution">
    <text evidence="6">The sequence shown here is derived from an EMBL/GenBank/DDBJ whole genome shotgun (WGS) entry which is preliminary data.</text>
</comment>
<organism evidence="6 7">
    <name type="scientific">Stentor coeruleus</name>
    <dbReference type="NCBI Taxonomy" id="5963"/>
    <lineage>
        <taxon>Eukaryota</taxon>
        <taxon>Sar</taxon>
        <taxon>Alveolata</taxon>
        <taxon>Ciliophora</taxon>
        <taxon>Postciliodesmatophora</taxon>
        <taxon>Heterotrichea</taxon>
        <taxon>Heterotrichida</taxon>
        <taxon>Stentoridae</taxon>
        <taxon>Stentor</taxon>
    </lineage>
</organism>
<dbReference type="GO" id="GO:0015631">
    <property type="term" value="F:tubulin binding"/>
    <property type="evidence" value="ECO:0007669"/>
    <property type="project" value="TreeGrafter"/>
</dbReference>
<dbReference type="GO" id="GO:0000226">
    <property type="term" value="P:microtubule cytoskeleton organization"/>
    <property type="evidence" value="ECO:0007669"/>
    <property type="project" value="TreeGrafter"/>
</dbReference>
<dbReference type="OrthoDB" id="429138at2759"/>
<comment type="catalytic activity">
    <reaction evidence="5">
        <text>L-glutamyl-[protein] + L-glutamate + ATP = gamma-L-glutamyl-L-glutamyl-[protein] + ADP + phosphate + H(+)</text>
        <dbReference type="Rhea" id="RHEA:60144"/>
        <dbReference type="Rhea" id="RHEA-COMP:10208"/>
        <dbReference type="Rhea" id="RHEA-COMP:15517"/>
        <dbReference type="ChEBI" id="CHEBI:15378"/>
        <dbReference type="ChEBI" id="CHEBI:29973"/>
        <dbReference type="ChEBI" id="CHEBI:29985"/>
        <dbReference type="ChEBI" id="CHEBI:30616"/>
        <dbReference type="ChEBI" id="CHEBI:43474"/>
        <dbReference type="ChEBI" id="CHEBI:143622"/>
        <dbReference type="ChEBI" id="CHEBI:456216"/>
    </reaction>
    <physiologicalReaction direction="left-to-right" evidence="5">
        <dbReference type="Rhea" id="RHEA:60145"/>
    </physiologicalReaction>
</comment>
<dbReference type="SUPFAM" id="SSF56059">
    <property type="entry name" value="Glutathione synthetase ATP-binding domain-like"/>
    <property type="match status" value="1"/>
</dbReference>
<reference evidence="6 7" key="1">
    <citation type="submission" date="2016-11" db="EMBL/GenBank/DDBJ databases">
        <title>The macronuclear genome of Stentor coeruleus: a giant cell with tiny introns.</title>
        <authorList>
            <person name="Slabodnick M."/>
            <person name="Ruby J.G."/>
            <person name="Reiff S.B."/>
            <person name="Swart E.C."/>
            <person name="Gosai S."/>
            <person name="Prabakaran S."/>
            <person name="Witkowska E."/>
            <person name="Larue G.E."/>
            <person name="Fisher S."/>
            <person name="Freeman R.M."/>
            <person name="Gunawardena J."/>
            <person name="Chu W."/>
            <person name="Stover N.A."/>
            <person name="Gregory B.D."/>
            <person name="Nowacki M."/>
            <person name="Derisi J."/>
            <person name="Roy S.W."/>
            <person name="Marshall W.F."/>
            <person name="Sood P."/>
        </authorList>
    </citation>
    <scope>NUCLEOTIDE SEQUENCE [LARGE SCALE GENOMIC DNA]</scope>
    <source>
        <strain evidence="6">WM001</strain>
    </source>
</reference>
<evidence type="ECO:0000313" key="7">
    <source>
        <dbReference type="Proteomes" id="UP000187209"/>
    </source>
</evidence>
<proteinExistence type="predicted"/>
<evidence type="ECO:0000256" key="1">
    <source>
        <dbReference type="ARBA" id="ARBA00022598"/>
    </source>
</evidence>
<dbReference type="EMBL" id="MPUH01001067">
    <property type="protein sequence ID" value="OMJ70649.1"/>
    <property type="molecule type" value="Genomic_DNA"/>
</dbReference>
<dbReference type="GO" id="GO:0005524">
    <property type="term" value="F:ATP binding"/>
    <property type="evidence" value="ECO:0007669"/>
    <property type="project" value="UniProtKB-KW"/>
</dbReference>
<protein>
    <recommendedName>
        <fullName evidence="4">Tubulin--tyrosine ligase-like protein 5</fullName>
    </recommendedName>
</protein>
<dbReference type="PANTHER" id="PTHR12241:SF145">
    <property type="entry name" value="TUBULIN POLYGLUTAMYLASE TTLL5"/>
    <property type="match status" value="1"/>
</dbReference>
<name>A0A1R2B1L9_9CILI</name>
<dbReference type="PROSITE" id="PS51221">
    <property type="entry name" value="TTL"/>
    <property type="match status" value="1"/>
</dbReference>
<accession>A0A1R2B1L9</accession>
<evidence type="ECO:0000256" key="3">
    <source>
        <dbReference type="ARBA" id="ARBA00022840"/>
    </source>
</evidence>
<sequence length="694" mass="80181">MEFAPLLIDPRVLEALAAEKRAWRGIDLTKTGNIGEGLYNKTRNDYLVKSFEKFKNIVGDTQYYTKYIKFQPVSEDQLVKTATPSNMFSKGSFPSSRHLLYKVHKAEAKLVRSILERSGFCYTDSHDWNVMWLSCNAKLYLYEGLNASQRINHFPNSYEITRKDRMCYNLMNMQKKYGPAEFGFFPETYIMPNEYNEFCMKYRNDKDTKWIVKPANSSQGRGIYLLDNFSSLRTSDASVVSRFIHNPLLINDLKFDLRIYVLVTSFEPLKIYVFDEGLARFASEKYSNFSRANKFSFLTNYSINKNNENFIQNEDCDKDNYGHKWSLSALVKYLQSANIDTSIVILKIYDLIIKTVITAENTVVNLVRKYNLSRNNCFDLFGFDILLDSSLKPWLLEVNLSPSLATESPLDLNIKGHLVAELFNIIGLRNYDRRAESAKSSRVKSNFLRPSTATVPTKDDKLVETFKDSAEEFLRAEHFVRIFPVEGSQLYDKYFTVPRKVNKGLMQFLFGTQSLERIGQFVITGEDMLVEYLTRIVNTCSRTPLIKKWESVITEFVSNEIWEKIGLFTSGSTSLLKLTQILMELKKRNLQVSKENEDPLQKAKIIQRFTAGEIENALKSSRAGLNSLVLCFFKEEVGILTQMQTLTSQTPKKAYVDLKFVISKHRSLEKQKCFRSTSHILSAYRNKRNSISSH</sequence>
<dbReference type="Proteomes" id="UP000187209">
    <property type="component" value="Unassembled WGS sequence"/>
</dbReference>